<accession>A0A4P6YSD4</accession>
<gene>
    <name evidence="2" type="ORF">EQG49_03410</name>
</gene>
<protein>
    <submittedName>
        <fullName evidence="2">YibE/F family protein</fullName>
    </submittedName>
</protein>
<feature type="transmembrane region" description="Helical" evidence="1">
    <location>
        <begin position="342"/>
        <end position="367"/>
    </location>
</feature>
<organism evidence="2 3">
    <name type="scientific">Periweissella cryptocerci</name>
    <dbReference type="NCBI Taxonomy" id="2506420"/>
    <lineage>
        <taxon>Bacteria</taxon>
        <taxon>Bacillati</taxon>
        <taxon>Bacillota</taxon>
        <taxon>Bacilli</taxon>
        <taxon>Lactobacillales</taxon>
        <taxon>Lactobacillaceae</taxon>
        <taxon>Periweissella</taxon>
    </lineage>
</organism>
<dbReference type="OrthoDB" id="5753718at2"/>
<sequence length="377" mass="40994">MQVKLAQQTRTIQWRKRLIWLLVFLGGVGVILTHFDAPLYSQTVGQVSSVKTGQPVKETDQFANVDSSTKQVLKIKLLNGARRGQILNATNTFTKSGALDQPYKKGQQVFIQHQGKQGATITGQKRDTLIAFVAWIAVSLLIVLMQLPGLLTLLSVLINAGLLILAIILDLDIKNINVVVLFSGLGILMATITLILALGQNRQMLVTLLASLCSVGLALIIALVVLALTHERGMHYELMEYITQLPQPLFLAEALLAALGAVMDEATDIVATQFEVKAANPQITRWQLFLVGRNVGKTIMGALTSVLFLIFISSTLTMSLLYLRNGNSWAYTFQMNMALGLVQTIIAGIGIVLTVPVASWLAAYLGTRQSEQGGISK</sequence>
<dbReference type="Pfam" id="PF07907">
    <property type="entry name" value="YibE_F"/>
    <property type="match status" value="1"/>
</dbReference>
<feature type="transmembrane region" description="Helical" evidence="1">
    <location>
        <begin position="18"/>
        <end position="35"/>
    </location>
</feature>
<keyword evidence="1" id="KW-0472">Membrane</keyword>
<feature type="transmembrane region" description="Helical" evidence="1">
    <location>
        <begin position="204"/>
        <end position="229"/>
    </location>
</feature>
<keyword evidence="3" id="KW-1185">Reference proteome</keyword>
<feature type="transmembrane region" description="Helical" evidence="1">
    <location>
        <begin position="129"/>
        <end position="147"/>
    </location>
</feature>
<proteinExistence type="predicted"/>
<evidence type="ECO:0000256" key="1">
    <source>
        <dbReference type="SAM" id="Phobius"/>
    </source>
</evidence>
<keyword evidence="1" id="KW-0812">Transmembrane</keyword>
<evidence type="ECO:0000313" key="3">
    <source>
        <dbReference type="Proteomes" id="UP000292886"/>
    </source>
</evidence>
<feature type="transmembrane region" description="Helical" evidence="1">
    <location>
        <begin position="178"/>
        <end position="198"/>
    </location>
</feature>
<keyword evidence="1" id="KW-1133">Transmembrane helix</keyword>
<dbReference type="EMBL" id="CP037940">
    <property type="protein sequence ID" value="QBO35571.1"/>
    <property type="molecule type" value="Genomic_DNA"/>
</dbReference>
<dbReference type="Proteomes" id="UP000292886">
    <property type="component" value="Chromosome"/>
</dbReference>
<name>A0A4P6YSD4_9LACO</name>
<reference evidence="3" key="1">
    <citation type="submission" date="2019-03" db="EMBL/GenBank/DDBJ databases">
        <title>Weissella sp. 26KH-42 Genome sequencing.</title>
        <authorList>
            <person name="Heo J."/>
            <person name="Kim S.-J."/>
            <person name="Kim J.-S."/>
            <person name="Hong S.-B."/>
            <person name="Kwon S.-W."/>
        </authorList>
    </citation>
    <scope>NUCLEOTIDE SEQUENCE [LARGE SCALE GENOMIC DNA]</scope>
    <source>
        <strain evidence="3">26KH-42</strain>
    </source>
</reference>
<feature type="transmembrane region" description="Helical" evidence="1">
    <location>
        <begin position="153"/>
        <end position="171"/>
    </location>
</feature>
<dbReference type="InterPro" id="IPR012507">
    <property type="entry name" value="YibE_F"/>
</dbReference>
<feature type="transmembrane region" description="Helical" evidence="1">
    <location>
        <begin position="299"/>
        <end position="322"/>
    </location>
</feature>
<dbReference type="RefSeq" id="WP_133362650.1">
    <property type="nucleotide sequence ID" value="NZ_CP037940.1"/>
</dbReference>
<dbReference type="PANTHER" id="PTHR41771">
    <property type="entry name" value="MEMBRANE PROTEIN-RELATED"/>
    <property type="match status" value="1"/>
</dbReference>
<evidence type="ECO:0000313" key="2">
    <source>
        <dbReference type="EMBL" id="QBO35571.1"/>
    </source>
</evidence>
<dbReference type="PANTHER" id="PTHR41771:SF1">
    <property type="entry name" value="MEMBRANE PROTEIN"/>
    <property type="match status" value="1"/>
</dbReference>
<dbReference type="KEGG" id="wei:EQG49_03410"/>
<dbReference type="AlphaFoldDB" id="A0A4P6YSD4"/>